<evidence type="ECO:0000256" key="1">
    <source>
        <dbReference type="SAM" id="MobiDB-lite"/>
    </source>
</evidence>
<feature type="region of interest" description="Disordered" evidence="1">
    <location>
        <begin position="16"/>
        <end position="66"/>
    </location>
</feature>
<evidence type="ECO:0000313" key="2">
    <source>
        <dbReference type="EMBL" id="KGN65289.1"/>
    </source>
</evidence>
<proteinExistence type="predicted"/>
<sequence>MLPAVHLSVRLLPLSSTTSTHPKEPCTRSQSFGNPGPSFETLTSIRKNPFETPTTPKPSAAGRSQLRPLASIVVDDVYPPQRTPAREINLLETPTHLFETLTSIRKNPFETPHTHRNPSATGRPQLRPLASIVVDDVYPPQRTPAREVNLLEAPAHPFETLTSIRKNPFETPHTHRNPLPPDVHKSDRLLPMSSTTSTHPKEPRARSQSFGNPCPSVRNAHLHSKKSIRNPPHSQFIVGT</sequence>
<reference evidence="2 3" key="3">
    <citation type="journal article" date="2010" name="BMC Genomics">
        <title>Transcriptome sequencing and comparative analysis of cucumber flowers with different sex types.</title>
        <authorList>
            <person name="Guo S."/>
            <person name="Zheng Y."/>
            <person name="Joung J.G."/>
            <person name="Liu S."/>
            <person name="Zhang Z."/>
            <person name="Crasta O.R."/>
            <person name="Sobral B.W."/>
            <person name="Xu Y."/>
            <person name="Huang S."/>
            <person name="Fei Z."/>
        </authorList>
    </citation>
    <scope>NUCLEOTIDE SEQUENCE [LARGE SCALE GENOMIC DNA]</scope>
    <source>
        <strain evidence="3">cv. 9930</strain>
    </source>
</reference>
<dbReference type="AlphaFoldDB" id="A0A0A0LWC3"/>
<feature type="compositionally biased region" description="Polar residues" evidence="1">
    <location>
        <begin position="40"/>
        <end position="54"/>
    </location>
</feature>
<evidence type="ECO:0000313" key="3">
    <source>
        <dbReference type="Proteomes" id="UP000029981"/>
    </source>
</evidence>
<reference evidence="2 3" key="1">
    <citation type="journal article" date="2009" name="Nat. Genet.">
        <title>The genome of the cucumber, Cucumis sativus L.</title>
        <authorList>
            <person name="Huang S."/>
            <person name="Li R."/>
            <person name="Zhang Z."/>
            <person name="Li L."/>
            <person name="Gu X."/>
            <person name="Fan W."/>
            <person name="Lucas W.J."/>
            <person name="Wang X."/>
            <person name="Xie B."/>
            <person name="Ni P."/>
            <person name="Ren Y."/>
            <person name="Zhu H."/>
            <person name="Li J."/>
            <person name="Lin K."/>
            <person name="Jin W."/>
            <person name="Fei Z."/>
            <person name="Li G."/>
            <person name="Staub J."/>
            <person name="Kilian A."/>
            <person name="van der Vossen E.A."/>
            <person name="Wu Y."/>
            <person name="Guo J."/>
            <person name="He J."/>
            <person name="Jia Z."/>
            <person name="Ren Y."/>
            <person name="Tian G."/>
            <person name="Lu Y."/>
            <person name="Ruan J."/>
            <person name="Qian W."/>
            <person name="Wang M."/>
            <person name="Huang Q."/>
            <person name="Li B."/>
            <person name="Xuan Z."/>
            <person name="Cao J."/>
            <person name="Asan"/>
            <person name="Wu Z."/>
            <person name="Zhang J."/>
            <person name="Cai Q."/>
            <person name="Bai Y."/>
            <person name="Zhao B."/>
            <person name="Han Y."/>
            <person name="Li Y."/>
            <person name="Li X."/>
            <person name="Wang S."/>
            <person name="Shi Q."/>
            <person name="Liu S."/>
            <person name="Cho W.K."/>
            <person name="Kim J.Y."/>
            <person name="Xu Y."/>
            <person name="Heller-Uszynska K."/>
            <person name="Miao H."/>
            <person name="Cheng Z."/>
            <person name="Zhang S."/>
            <person name="Wu J."/>
            <person name="Yang Y."/>
            <person name="Kang H."/>
            <person name="Li M."/>
            <person name="Liang H."/>
            <person name="Ren X."/>
            <person name="Shi Z."/>
            <person name="Wen M."/>
            <person name="Jian M."/>
            <person name="Yang H."/>
            <person name="Zhang G."/>
            <person name="Yang Z."/>
            <person name="Chen R."/>
            <person name="Liu S."/>
            <person name="Li J."/>
            <person name="Ma L."/>
            <person name="Liu H."/>
            <person name="Zhou Y."/>
            <person name="Zhao J."/>
            <person name="Fang X."/>
            <person name="Li G."/>
            <person name="Fang L."/>
            <person name="Li Y."/>
            <person name="Liu D."/>
            <person name="Zheng H."/>
            <person name="Zhang Y."/>
            <person name="Qin N."/>
            <person name="Li Z."/>
            <person name="Yang G."/>
            <person name="Yang S."/>
            <person name="Bolund L."/>
            <person name="Kristiansen K."/>
            <person name="Zheng H."/>
            <person name="Li S."/>
            <person name="Zhang X."/>
            <person name="Yang H."/>
            <person name="Wang J."/>
            <person name="Sun R."/>
            <person name="Zhang B."/>
            <person name="Jiang S."/>
            <person name="Wang J."/>
            <person name="Du Y."/>
            <person name="Li S."/>
        </authorList>
    </citation>
    <scope>NUCLEOTIDE SEQUENCE [LARGE SCALE GENOMIC DNA]</scope>
    <source>
        <strain evidence="3">cv. 9930</strain>
    </source>
</reference>
<gene>
    <name evidence="2" type="ORF">Csa_1G298170</name>
</gene>
<dbReference type="Gramene" id="KGN65289">
    <property type="protein sequence ID" value="KGN65289"/>
    <property type="gene ID" value="Csa_1G298170"/>
</dbReference>
<keyword evidence="3" id="KW-1185">Reference proteome</keyword>
<reference evidence="2 3" key="4">
    <citation type="journal article" date="2011" name="BMC Genomics">
        <title>RNA-Seq improves annotation of protein-coding genes in the cucumber genome.</title>
        <authorList>
            <person name="Li Z."/>
            <person name="Zhang Z."/>
            <person name="Yan P."/>
            <person name="Huang S."/>
            <person name="Fei Z."/>
            <person name="Lin K."/>
        </authorList>
    </citation>
    <scope>NUCLEOTIDE SEQUENCE [LARGE SCALE GENOMIC DNA]</scope>
    <source>
        <strain evidence="3">cv. 9930</strain>
    </source>
</reference>
<dbReference type="EMBL" id="CM002922">
    <property type="protein sequence ID" value="KGN65289.1"/>
    <property type="molecule type" value="Genomic_DNA"/>
</dbReference>
<feature type="region of interest" description="Disordered" evidence="1">
    <location>
        <begin position="168"/>
        <end position="240"/>
    </location>
</feature>
<protein>
    <submittedName>
        <fullName evidence="2">Uncharacterized protein</fullName>
    </submittedName>
</protein>
<dbReference type="Proteomes" id="UP000029981">
    <property type="component" value="Chromosome 1"/>
</dbReference>
<name>A0A0A0LWC3_CUCSA</name>
<organism evidence="2 3">
    <name type="scientific">Cucumis sativus</name>
    <name type="common">Cucumber</name>
    <dbReference type="NCBI Taxonomy" id="3659"/>
    <lineage>
        <taxon>Eukaryota</taxon>
        <taxon>Viridiplantae</taxon>
        <taxon>Streptophyta</taxon>
        <taxon>Embryophyta</taxon>
        <taxon>Tracheophyta</taxon>
        <taxon>Spermatophyta</taxon>
        <taxon>Magnoliopsida</taxon>
        <taxon>eudicotyledons</taxon>
        <taxon>Gunneridae</taxon>
        <taxon>Pentapetalae</taxon>
        <taxon>rosids</taxon>
        <taxon>fabids</taxon>
        <taxon>Cucurbitales</taxon>
        <taxon>Cucurbitaceae</taxon>
        <taxon>Benincaseae</taxon>
        <taxon>Cucumis</taxon>
    </lineage>
</organism>
<accession>A0A0A0LWC3</accession>
<reference evidence="2 3" key="2">
    <citation type="journal article" date="2009" name="PLoS ONE">
        <title>An integrated genetic and cytogenetic map of the cucumber genome.</title>
        <authorList>
            <person name="Ren Y."/>
            <person name="Zhang Z."/>
            <person name="Liu J."/>
            <person name="Staub J.E."/>
            <person name="Han Y."/>
            <person name="Cheng Z."/>
            <person name="Li X."/>
            <person name="Lu J."/>
            <person name="Miao H."/>
            <person name="Kang H."/>
            <person name="Xie B."/>
            <person name="Gu X."/>
            <person name="Wang X."/>
            <person name="Du Y."/>
            <person name="Jin W."/>
            <person name="Huang S."/>
        </authorList>
    </citation>
    <scope>NUCLEOTIDE SEQUENCE [LARGE SCALE GENOMIC DNA]</scope>
    <source>
        <strain evidence="3">cv. 9930</strain>
    </source>
</reference>